<comment type="caution">
    <text evidence="1">The sequence shown here is derived from an EMBL/GenBank/DDBJ whole genome shotgun (WGS) entry which is preliminary data.</text>
</comment>
<dbReference type="AlphaFoldDB" id="A0A5J4PVN4"/>
<sequence length="78" mass="9259">MAAQIIVIVQQPFKFQFKMKDMALWRYGRLKRRESKFLSRPVPCPTQTNHFSIPLRQHIHTNVGQLNSSHQFEGCYQL</sequence>
<dbReference type="EMBL" id="SNRW01048823">
    <property type="protein sequence ID" value="KAA6312363.1"/>
    <property type="molecule type" value="Genomic_DNA"/>
</dbReference>
<protein>
    <submittedName>
        <fullName evidence="1">Uncharacterized protein</fullName>
    </submittedName>
</protein>
<name>A0A5J4PVN4_9EUKA</name>
<evidence type="ECO:0000313" key="1">
    <source>
        <dbReference type="EMBL" id="KAA6312363.1"/>
    </source>
</evidence>
<accession>A0A5J4PVN4</accession>
<gene>
    <name evidence="1" type="ORF">EZS28_055938</name>
</gene>
<dbReference type="Proteomes" id="UP000324800">
    <property type="component" value="Unassembled WGS sequence"/>
</dbReference>
<proteinExistence type="predicted"/>
<organism evidence="1 2">
    <name type="scientific">Streblomastix strix</name>
    <dbReference type="NCBI Taxonomy" id="222440"/>
    <lineage>
        <taxon>Eukaryota</taxon>
        <taxon>Metamonada</taxon>
        <taxon>Preaxostyla</taxon>
        <taxon>Oxymonadida</taxon>
        <taxon>Streblomastigidae</taxon>
        <taxon>Streblomastix</taxon>
    </lineage>
</organism>
<evidence type="ECO:0000313" key="2">
    <source>
        <dbReference type="Proteomes" id="UP000324800"/>
    </source>
</evidence>
<reference evidence="1 2" key="1">
    <citation type="submission" date="2019-03" db="EMBL/GenBank/DDBJ databases">
        <title>Single cell metagenomics reveals metabolic interactions within the superorganism composed of flagellate Streblomastix strix and complex community of Bacteroidetes bacteria on its surface.</title>
        <authorList>
            <person name="Treitli S.C."/>
            <person name="Kolisko M."/>
            <person name="Husnik F."/>
            <person name="Keeling P."/>
            <person name="Hampl V."/>
        </authorList>
    </citation>
    <scope>NUCLEOTIDE SEQUENCE [LARGE SCALE GENOMIC DNA]</scope>
    <source>
        <strain evidence="1">ST1C</strain>
    </source>
</reference>